<accession>A0A4V1ZAH3</accession>
<dbReference type="Proteomes" id="UP000294155">
    <property type="component" value="Unassembled WGS sequence"/>
</dbReference>
<protein>
    <submittedName>
        <fullName evidence="2">Crp/Fnr family transcriptional regulator</fullName>
    </submittedName>
</protein>
<gene>
    <name evidence="2" type="ORF">EWM57_15425</name>
</gene>
<dbReference type="InterPro" id="IPR014710">
    <property type="entry name" value="RmlC-like_jellyroll"/>
</dbReference>
<dbReference type="SMART" id="SM00100">
    <property type="entry name" value="cNMP"/>
    <property type="match status" value="1"/>
</dbReference>
<keyword evidence="3" id="KW-1185">Reference proteome</keyword>
<reference evidence="2 3" key="1">
    <citation type="submission" date="2019-02" db="EMBL/GenBank/DDBJ databases">
        <title>Bacterial novel species isolated from soil.</title>
        <authorList>
            <person name="Jung H.-Y."/>
        </authorList>
    </citation>
    <scope>NUCLEOTIDE SEQUENCE [LARGE SCALE GENOMIC DNA]</scope>
    <source>
        <strain evidence="2 3">1-3-3-3</strain>
    </source>
</reference>
<proteinExistence type="predicted"/>
<feature type="domain" description="Cyclic nucleotide-binding" evidence="1">
    <location>
        <begin position="10"/>
        <end position="128"/>
    </location>
</feature>
<dbReference type="Pfam" id="PF00027">
    <property type="entry name" value="cNMP_binding"/>
    <property type="match status" value="1"/>
</dbReference>
<evidence type="ECO:0000259" key="1">
    <source>
        <dbReference type="SMART" id="SM00100"/>
    </source>
</evidence>
<evidence type="ECO:0000313" key="2">
    <source>
        <dbReference type="EMBL" id="RYU78114.1"/>
    </source>
</evidence>
<dbReference type="InterPro" id="IPR000595">
    <property type="entry name" value="cNMP-bd_dom"/>
</dbReference>
<dbReference type="CDD" id="cd00038">
    <property type="entry name" value="CAP_ED"/>
    <property type="match status" value="1"/>
</dbReference>
<name>A0A4V1ZAH3_9BACT</name>
<dbReference type="OrthoDB" id="680421at2"/>
<sequence>MSVFLSSISQLHPLSPALTAALLAGTVREELPAHHVLLRPGQVARRVYFLETGLVRGYTLLHGREISSWFMPAGNFVISILSFLTQQPSQEYLELLEPAVVHSISYDQLQRFYQDFPEFNYIGRRLVEKYYVLSEQRAQNLRARTAAERYDLLLRDFPTVFQRVALHQIASHLGMAPETLSRLRNKAG</sequence>
<comment type="caution">
    <text evidence="2">The sequence shown here is derived from an EMBL/GenBank/DDBJ whole genome shotgun (WGS) entry which is preliminary data.</text>
</comment>
<evidence type="ECO:0000313" key="3">
    <source>
        <dbReference type="Proteomes" id="UP000294155"/>
    </source>
</evidence>
<dbReference type="Gene3D" id="2.60.120.10">
    <property type="entry name" value="Jelly Rolls"/>
    <property type="match status" value="1"/>
</dbReference>
<dbReference type="EMBL" id="SEWE01000035">
    <property type="protein sequence ID" value="RYU78114.1"/>
    <property type="molecule type" value="Genomic_DNA"/>
</dbReference>
<dbReference type="SUPFAM" id="SSF51206">
    <property type="entry name" value="cAMP-binding domain-like"/>
    <property type="match status" value="1"/>
</dbReference>
<dbReference type="RefSeq" id="WP_129922054.1">
    <property type="nucleotide sequence ID" value="NZ_SEWE01000035.1"/>
</dbReference>
<organism evidence="2 3">
    <name type="scientific">Hymenobacter persicinus</name>
    <dbReference type="NCBI Taxonomy" id="2025506"/>
    <lineage>
        <taxon>Bacteria</taxon>
        <taxon>Pseudomonadati</taxon>
        <taxon>Bacteroidota</taxon>
        <taxon>Cytophagia</taxon>
        <taxon>Cytophagales</taxon>
        <taxon>Hymenobacteraceae</taxon>
        <taxon>Hymenobacter</taxon>
    </lineage>
</organism>
<dbReference type="InterPro" id="IPR018490">
    <property type="entry name" value="cNMP-bd_dom_sf"/>
</dbReference>
<dbReference type="AlphaFoldDB" id="A0A4V1ZAH3"/>